<feature type="site" description="Important for catalytic activity, responsible for pKa modulation of the active site Glu and correct orientation of both the proton donor and substrate" evidence="4">
    <location>
        <position position="165"/>
    </location>
</feature>
<dbReference type="GO" id="GO:0005975">
    <property type="term" value="P:carbohydrate metabolic process"/>
    <property type="evidence" value="ECO:0007669"/>
    <property type="project" value="InterPro"/>
</dbReference>
<accession>A0A9P4IWB0</accession>
<evidence type="ECO:0000256" key="2">
    <source>
        <dbReference type="ARBA" id="ARBA00022801"/>
    </source>
</evidence>
<organism evidence="6 7">
    <name type="scientific">Myriangium duriaei CBS 260.36</name>
    <dbReference type="NCBI Taxonomy" id="1168546"/>
    <lineage>
        <taxon>Eukaryota</taxon>
        <taxon>Fungi</taxon>
        <taxon>Dikarya</taxon>
        <taxon>Ascomycota</taxon>
        <taxon>Pezizomycotina</taxon>
        <taxon>Dothideomycetes</taxon>
        <taxon>Dothideomycetidae</taxon>
        <taxon>Myriangiales</taxon>
        <taxon>Myriangiaceae</taxon>
        <taxon>Myriangium</taxon>
    </lineage>
</organism>
<keyword evidence="7" id="KW-1185">Reference proteome</keyword>
<dbReference type="GO" id="GO:0004553">
    <property type="term" value="F:hydrolase activity, hydrolyzing O-glycosyl compounds"/>
    <property type="evidence" value="ECO:0007669"/>
    <property type="project" value="InterPro"/>
</dbReference>
<dbReference type="AlphaFoldDB" id="A0A9P4IWB0"/>
<comment type="caution">
    <text evidence="6">The sequence shown here is derived from an EMBL/GenBank/DDBJ whole genome shotgun (WGS) entry which is preliminary data.</text>
</comment>
<proteinExistence type="inferred from homology"/>
<feature type="non-terminal residue" evidence="6">
    <location>
        <position position="1"/>
    </location>
</feature>
<dbReference type="InterPro" id="IPR023296">
    <property type="entry name" value="Glyco_hydro_beta-prop_sf"/>
</dbReference>
<dbReference type="InterPro" id="IPR006710">
    <property type="entry name" value="Glyco_hydro_43"/>
</dbReference>
<dbReference type="Pfam" id="PF04616">
    <property type="entry name" value="Glyco_hydro_43"/>
    <property type="match status" value="1"/>
</dbReference>
<sequence>PINNAVDFNFADPYVVQVNGTWYAFATNNAVGLTNVPANASTTSNSSVNTEAFYKDNVQIASSQNFVNWTVLNADHNILPTVGTWAVQGAISKAPFTPGAGVWAPAVFQRPSDNKWVLYYSAKDDANIYTHCIGASVSSTDSILGPYVPVNTSFACPVSEGGAIDPTPFIDDDGSVYIAYKVDGNNKGNGGACGNTQAPIHSTPIMLQKVEADGITTIGNPVEILDRTKADGPLVEAPTLVKVDGTYFLFFSSGCTRDPSYTVKYAWASHLQGPYTRANQDLLQSGDWSLSAPGSCSVAKDSKGDWAIAFHARVTTPQGGAREMFTAGLNFNGTAVTIVD</sequence>
<evidence type="ECO:0000313" key="6">
    <source>
        <dbReference type="EMBL" id="KAF2150009.1"/>
    </source>
</evidence>
<reference evidence="6" key="1">
    <citation type="journal article" date="2020" name="Stud. Mycol.">
        <title>101 Dothideomycetes genomes: a test case for predicting lifestyles and emergence of pathogens.</title>
        <authorList>
            <person name="Haridas S."/>
            <person name="Albert R."/>
            <person name="Binder M."/>
            <person name="Bloem J."/>
            <person name="Labutti K."/>
            <person name="Salamov A."/>
            <person name="Andreopoulos B."/>
            <person name="Baker S."/>
            <person name="Barry K."/>
            <person name="Bills G."/>
            <person name="Bluhm B."/>
            <person name="Cannon C."/>
            <person name="Castanera R."/>
            <person name="Culley D."/>
            <person name="Daum C."/>
            <person name="Ezra D."/>
            <person name="Gonzalez J."/>
            <person name="Henrissat B."/>
            <person name="Kuo A."/>
            <person name="Liang C."/>
            <person name="Lipzen A."/>
            <person name="Lutzoni F."/>
            <person name="Magnuson J."/>
            <person name="Mondo S."/>
            <person name="Nolan M."/>
            <person name="Ohm R."/>
            <person name="Pangilinan J."/>
            <person name="Park H.-J."/>
            <person name="Ramirez L."/>
            <person name="Alfaro M."/>
            <person name="Sun H."/>
            <person name="Tritt A."/>
            <person name="Yoshinaga Y."/>
            <person name="Zwiers L.-H."/>
            <person name="Turgeon B."/>
            <person name="Goodwin S."/>
            <person name="Spatafora J."/>
            <person name="Crous P."/>
            <person name="Grigoriev I."/>
        </authorList>
    </citation>
    <scope>NUCLEOTIDE SEQUENCE</scope>
    <source>
        <strain evidence="6">CBS 260.36</strain>
    </source>
</reference>
<dbReference type="EMBL" id="ML996090">
    <property type="protein sequence ID" value="KAF2150009.1"/>
    <property type="molecule type" value="Genomic_DNA"/>
</dbReference>
<dbReference type="PANTHER" id="PTHR42812">
    <property type="entry name" value="BETA-XYLOSIDASE"/>
    <property type="match status" value="1"/>
</dbReference>
<dbReference type="SUPFAM" id="SSF75005">
    <property type="entry name" value="Arabinanase/levansucrase/invertase"/>
    <property type="match status" value="1"/>
</dbReference>
<evidence type="ECO:0000256" key="4">
    <source>
        <dbReference type="PIRSR" id="PIRSR606710-2"/>
    </source>
</evidence>
<evidence type="ECO:0000256" key="1">
    <source>
        <dbReference type="ARBA" id="ARBA00009865"/>
    </source>
</evidence>
<protein>
    <submittedName>
        <fullName evidence="6">Glycoside hydrolase family 43 protein</fullName>
    </submittedName>
</protein>
<comment type="similarity">
    <text evidence="1 5">Belongs to the glycosyl hydrolase 43 family.</text>
</comment>
<evidence type="ECO:0000256" key="5">
    <source>
        <dbReference type="RuleBase" id="RU361187"/>
    </source>
</evidence>
<dbReference type="InterPro" id="IPR051795">
    <property type="entry name" value="Glycosyl_Hydrlase_43"/>
</dbReference>
<dbReference type="OrthoDB" id="3879658at2759"/>
<keyword evidence="2 5" id="KW-0378">Hydrolase</keyword>
<gene>
    <name evidence="6" type="ORF">K461DRAFT_215563</name>
</gene>
<dbReference type="CDD" id="cd08999">
    <property type="entry name" value="GH43_ABN-like"/>
    <property type="match status" value="1"/>
</dbReference>
<keyword evidence="3 5" id="KW-0326">Glycosidase</keyword>
<evidence type="ECO:0000256" key="3">
    <source>
        <dbReference type="ARBA" id="ARBA00023295"/>
    </source>
</evidence>
<feature type="non-terminal residue" evidence="6">
    <location>
        <position position="340"/>
    </location>
</feature>
<dbReference type="Gene3D" id="2.115.10.20">
    <property type="entry name" value="Glycosyl hydrolase domain, family 43"/>
    <property type="match status" value="1"/>
</dbReference>
<dbReference type="PANTHER" id="PTHR42812:SF5">
    <property type="entry name" value="ENDO-ARABINASE"/>
    <property type="match status" value="1"/>
</dbReference>
<dbReference type="Proteomes" id="UP000799439">
    <property type="component" value="Unassembled WGS sequence"/>
</dbReference>
<name>A0A9P4IWB0_9PEZI</name>
<evidence type="ECO:0000313" key="7">
    <source>
        <dbReference type="Proteomes" id="UP000799439"/>
    </source>
</evidence>